<comment type="cofactor">
    <cofactor evidence="1 7">
        <name>pyridoxal 5'-phosphate</name>
        <dbReference type="ChEBI" id="CHEBI:597326"/>
    </cofactor>
</comment>
<dbReference type="RefSeq" id="WP_014680921.1">
    <property type="nucleotide sequence ID" value="NC_017770.1"/>
</dbReference>
<dbReference type="GO" id="GO:0006534">
    <property type="term" value="P:cysteine metabolic process"/>
    <property type="evidence" value="ECO:0007669"/>
    <property type="project" value="UniProtKB-UniRule"/>
</dbReference>
<dbReference type="EMBL" id="CP003349">
    <property type="protein sequence ID" value="AFD07694.1"/>
    <property type="molecule type" value="Genomic_DNA"/>
</dbReference>
<evidence type="ECO:0000256" key="4">
    <source>
        <dbReference type="ARBA" id="ARBA00022679"/>
    </source>
</evidence>
<dbReference type="SUPFAM" id="SSF53383">
    <property type="entry name" value="PLP-dependent transferases"/>
    <property type="match status" value="1"/>
</dbReference>
<dbReference type="NCBIfam" id="TIGR01979">
    <property type="entry name" value="sufS"/>
    <property type="match status" value="1"/>
</dbReference>
<dbReference type="eggNOG" id="COG0520">
    <property type="taxonomic scope" value="Bacteria"/>
</dbReference>
<dbReference type="Pfam" id="PF00266">
    <property type="entry name" value="Aminotran_5"/>
    <property type="match status" value="1"/>
</dbReference>
<organism evidence="10 11">
    <name type="scientific">Solitalea canadensis (strain ATCC 29591 / DSM 3403 / JCM 21819 / LMG 8368 / NBRC 15130 / NCIMB 12057 / USAM 9D)</name>
    <name type="common">Flexibacter canadensis</name>
    <dbReference type="NCBI Taxonomy" id="929556"/>
    <lineage>
        <taxon>Bacteria</taxon>
        <taxon>Pseudomonadati</taxon>
        <taxon>Bacteroidota</taxon>
        <taxon>Sphingobacteriia</taxon>
        <taxon>Sphingobacteriales</taxon>
        <taxon>Sphingobacteriaceae</taxon>
        <taxon>Solitalea</taxon>
    </lineage>
</organism>
<evidence type="ECO:0000256" key="3">
    <source>
        <dbReference type="ARBA" id="ARBA00010447"/>
    </source>
</evidence>
<keyword evidence="5 8" id="KW-0663">Pyridoxal phosphate</keyword>
<comment type="similarity">
    <text evidence="3 8">Belongs to the class-V pyridoxal-phosphate-dependent aminotransferase family. Csd subfamily.</text>
</comment>
<dbReference type="Gene3D" id="3.90.1150.10">
    <property type="entry name" value="Aspartate Aminotransferase, domain 1"/>
    <property type="match status" value="1"/>
</dbReference>
<evidence type="ECO:0000256" key="1">
    <source>
        <dbReference type="ARBA" id="ARBA00001933"/>
    </source>
</evidence>
<dbReference type="CDD" id="cd06453">
    <property type="entry name" value="SufS_like"/>
    <property type="match status" value="1"/>
</dbReference>
<evidence type="ECO:0000256" key="6">
    <source>
        <dbReference type="ARBA" id="ARBA00050776"/>
    </source>
</evidence>
<reference evidence="10" key="1">
    <citation type="submission" date="2012-02" db="EMBL/GenBank/DDBJ databases">
        <title>The complete genome of Solitalea canadensis DSM 3403.</title>
        <authorList>
            <consortium name="US DOE Joint Genome Institute (JGI-PGF)"/>
            <person name="Lucas S."/>
            <person name="Copeland A."/>
            <person name="Lapidus A."/>
            <person name="Glavina del Rio T."/>
            <person name="Dalin E."/>
            <person name="Tice H."/>
            <person name="Bruce D."/>
            <person name="Goodwin L."/>
            <person name="Pitluck S."/>
            <person name="Peters L."/>
            <person name="Ovchinnikova G."/>
            <person name="Lu M."/>
            <person name="Kyrpides N."/>
            <person name="Mavromatis K."/>
            <person name="Ivanova N."/>
            <person name="Brettin T."/>
            <person name="Detter J.C."/>
            <person name="Han C."/>
            <person name="Larimer F."/>
            <person name="Land M."/>
            <person name="Hauser L."/>
            <person name="Markowitz V."/>
            <person name="Cheng J.-F."/>
            <person name="Hugenholtz P."/>
            <person name="Woyke T."/>
            <person name="Wu D."/>
            <person name="Spring S."/>
            <person name="Schroeder M."/>
            <person name="Kopitz M."/>
            <person name="Brambilla E."/>
            <person name="Klenk H.-P."/>
            <person name="Eisen J.A."/>
        </authorList>
    </citation>
    <scope>NUCLEOTIDE SEQUENCE</scope>
    <source>
        <strain evidence="10">DSM 3403</strain>
    </source>
</reference>
<dbReference type="PANTHER" id="PTHR43586">
    <property type="entry name" value="CYSTEINE DESULFURASE"/>
    <property type="match status" value="1"/>
</dbReference>
<dbReference type="Gene3D" id="3.40.640.10">
    <property type="entry name" value="Type I PLP-dependent aspartate aminotransferase-like (Major domain)"/>
    <property type="match status" value="1"/>
</dbReference>
<keyword evidence="4 8" id="KW-0808">Transferase</keyword>
<dbReference type="HOGENOM" id="CLU_003433_2_5_10"/>
<dbReference type="AlphaFoldDB" id="H8KUZ4"/>
<evidence type="ECO:0000256" key="2">
    <source>
        <dbReference type="ARBA" id="ARBA00002824"/>
    </source>
</evidence>
<dbReference type="InterPro" id="IPR010970">
    <property type="entry name" value="Cys_dSase_SufS"/>
</dbReference>
<dbReference type="InterPro" id="IPR015422">
    <property type="entry name" value="PyrdxlP-dep_Trfase_small"/>
</dbReference>
<dbReference type="InterPro" id="IPR015424">
    <property type="entry name" value="PyrdxlP-dep_Trfase"/>
</dbReference>
<dbReference type="InterPro" id="IPR015421">
    <property type="entry name" value="PyrdxlP-dep_Trfase_major"/>
</dbReference>
<evidence type="ECO:0000259" key="9">
    <source>
        <dbReference type="Pfam" id="PF00266"/>
    </source>
</evidence>
<dbReference type="GO" id="GO:0030170">
    <property type="term" value="F:pyridoxal phosphate binding"/>
    <property type="evidence" value="ECO:0007669"/>
    <property type="project" value="UniProtKB-UniRule"/>
</dbReference>
<evidence type="ECO:0000256" key="8">
    <source>
        <dbReference type="RuleBase" id="RU004506"/>
    </source>
</evidence>
<dbReference type="InterPro" id="IPR020578">
    <property type="entry name" value="Aminotrans_V_PyrdxlP_BS"/>
</dbReference>
<evidence type="ECO:0000256" key="5">
    <source>
        <dbReference type="ARBA" id="ARBA00022898"/>
    </source>
</evidence>
<protein>
    <recommendedName>
        <fullName evidence="8">Cysteine desulfurase</fullName>
        <ecNumber evidence="8">2.8.1.7</ecNumber>
    </recommendedName>
</protein>
<dbReference type="EC" id="2.8.1.7" evidence="8"/>
<name>H8KUZ4_SOLCM</name>
<evidence type="ECO:0000313" key="11">
    <source>
        <dbReference type="Proteomes" id="UP000007590"/>
    </source>
</evidence>
<dbReference type="InterPro" id="IPR016454">
    <property type="entry name" value="Cysteine_dSase"/>
</dbReference>
<comment type="catalytic activity">
    <reaction evidence="6 8">
        <text>(sulfur carrier)-H + L-cysteine = (sulfur carrier)-SH + L-alanine</text>
        <dbReference type="Rhea" id="RHEA:43892"/>
        <dbReference type="Rhea" id="RHEA-COMP:14737"/>
        <dbReference type="Rhea" id="RHEA-COMP:14739"/>
        <dbReference type="ChEBI" id="CHEBI:29917"/>
        <dbReference type="ChEBI" id="CHEBI:35235"/>
        <dbReference type="ChEBI" id="CHEBI:57972"/>
        <dbReference type="ChEBI" id="CHEBI:64428"/>
        <dbReference type="EC" id="2.8.1.7"/>
    </reaction>
</comment>
<evidence type="ECO:0000313" key="10">
    <source>
        <dbReference type="EMBL" id="AFD07694.1"/>
    </source>
</evidence>
<dbReference type="PIRSF" id="PIRSF005572">
    <property type="entry name" value="NifS"/>
    <property type="match status" value="1"/>
</dbReference>
<gene>
    <name evidence="10" type="ordered locus">Solca_2660</name>
</gene>
<dbReference type="Proteomes" id="UP000007590">
    <property type="component" value="Chromosome"/>
</dbReference>
<comment type="function">
    <text evidence="2 8">Catalyzes the removal of elemental sulfur and selenium atoms from L-cysteine, L-cystine, L-selenocysteine, and L-selenocystine to produce L-alanine.</text>
</comment>
<dbReference type="OrthoDB" id="9804366at2"/>
<dbReference type="InterPro" id="IPR000192">
    <property type="entry name" value="Aminotrans_V_dom"/>
</dbReference>
<dbReference type="STRING" id="929556.Solca_2660"/>
<feature type="domain" description="Aminotransferase class V" evidence="9">
    <location>
        <begin position="32"/>
        <end position="400"/>
    </location>
</feature>
<dbReference type="PROSITE" id="PS00595">
    <property type="entry name" value="AA_TRANSFER_CLASS_5"/>
    <property type="match status" value="1"/>
</dbReference>
<evidence type="ECO:0000256" key="7">
    <source>
        <dbReference type="RuleBase" id="RU004504"/>
    </source>
</evidence>
<accession>H8KUZ4</accession>
<dbReference type="PANTHER" id="PTHR43586:SF8">
    <property type="entry name" value="CYSTEINE DESULFURASE 1, CHLOROPLASTIC"/>
    <property type="match status" value="1"/>
</dbReference>
<keyword evidence="11" id="KW-1185">Reference proteome</keyword>
<proteinExistence type="inferred from homology"/>
<dbReference type="GO" id="GO:0031071">
    <property type="term" value="F:cysteine desulfurase activity"/>
    <property type="evidence" value="ECO:0007669"/>
    <property type="project" value="UniProtKB-UniRule"/>
</dbReference>
<sequence length="413" mass="45905">MKDQLIESKFNVEAIRKVFPVLNQEINGYPLIYFDNAATSQKPQQVTDVLLRYYHTDNANIHRGIHTLAERATSAFEETREAVKDFIHAAEVEEIIFTKGTTEGINLVAQTFGKANLIEGDEVIISTMEHHSNIVPWQMICNEKGAKLKILPITNEGELIWETAEQLITSKTKIVALVFASNSLGSINPVQKIIELAHNAGAKVLLDAAQAAAHLEIDVQKLDCDFLVFSGHKIYGPTGVGVLYGKRALLEAMPPYQGGGEMIQEVTFEKTTYNELPYKFEAGTPNIADVIALQAAIHFINKIGKEVIAKHEHRLMVRATEGLKRIPEIKLIGTTKNKIGIVSFLIEGMHHLDVGIVLDAKGIAIRTGHHCTQPLMNFLKIEGTCRASFAVYNTEQEVDFFLESVARIVARRK</sequence>
<dbReference type="KEGG" id="scn:Solca_2660"/>